<dbReference type="AlphaFoldDB" id="A0A2C9WM35"/>
<dbReference type="PANTHER" id="PTHR36726:SF4">
    <property type="entry name" value="CLAVATA3_ESR (CLE)-RELATED PROTEIN 45"/>
    <property type="match status" value="1"/>
</dbReference>
<accession>A0A2C9WM35</accession>
<evidence type="ECO:0000313" key="4">
    <source>
        <dbReference type="Proteomes" id="UP000091857"/>
    </source>
</evidence>
<protein>
    <submittedName>
        <fullName evidence="3">Uncharacterized protein</fullName>
    </submittedName>
</protein>
<feature type="compositionally biased region" description="Basic and acidic residues" evidence="1">
    <location>
        <begin position="85"/>
        <end position="94"/>
    </location>
</feature>
<keyword evidence="4" id="KW-1185">Reference proteome</keyword>
<dbReference type="Gramene" id="Manes.01G185500.1.v8.1">
    <property type="protein sequence ID" value="Manes.01G185500.1.v8.1.CDS.1"/>
    <property type="gene ID" value="Manes.01G185500.v8.1"/>
</dbReference>
<sequence length="94" mass="10516">MVFSSVRVIILLICVGFLAVQLNKVDGLTSVELAIRHSKNAPVTVSSHQRILTESAMQSMKTEKKAASLKKRLDPYRSSKRRVRKGSDPIHNRS</sequence>
<feature type="compositionally biased region" description="Basic and acidic residues" evidence="1">
    <location>
        <begin position="61"/>
        <end position="77"/>
    </location>
</feature>
<name>A0A2C9WM35_MANES</name>
<dbReference type="InterPro" id="IPR038821">
    <property type="entry name" value="CLE45-like"/>
</dbReference>
<evidence type="ECO:0000256" key="2">
    <source>
        <dbReference type="SAM" id="SignalP"/>
    </source>
</evidence>
<dbReference type="OMA" id="IQADKVC"/>
<proteinExistence type="predicted"/>
<dbReference type="Proteomes" id="UP000091857">
    <property type="component" value="Chromosome 1"/>
</dbReference>
<feature type="region of interest" description="Disordered" evidence="1">
    <location>
        <begin position="57"/>
        <end position="94"/>
    </location>
</feature>
<organism evidence="3 4">
    <name type="scientific">Manihot esculenta</name>
    <name type="common">Cassava</name>
    <name type="synonym">Jatropha manihot</name>
    <dbReference type="NCBI Taxonomy" id="3983"/>
    <lineage>
        <taxon>Eukaryota</taxon>
        <taxon>Viridiplantae</taxon>
        <taxon>Streptophyta</taxon>
        <taxon>Embryophyta</taxon>
        <taxon>Tracheophyta</taxon>
        <taxon>Spermatophyta</taxon>
        <taxon>Magnoliopsida</taxon>
        <taxon>eudicotyledons</taxon>
        <taxon>Gunneridae</taxon>
        <taxon>Pentapetalae</taxon>
        <taxon>rosids</taxon>
        <taxon>fabids</taxon>
        <taxon>Malpighiales</taxon>
        <taxon>Euphorbiaceae</taxon>
        <taxon>Crotonoideae</taxon>
        <taxon>Manihoteae</taxon>
        <taxon>Manihot</taxon>
    </lineage>
</organism>
<reference evidence="4" key="1">
    <citation type="journal article" date="2016" name="Nat. Biotechnol.">
        <title>Sequencing wild and cultivated cassava and related species reveals extensive interspecific hybridization and genetic diversity.</title>
        <authorList>
            <person name="Bredeson J.V."/>
            <person name="Lyons J.B."/>
            <person name="Prochnik S.E."/>
            <person name="Wu G.A."/>
            <person name="Ha C.M."/>
            <person name="Edsinger-Gonzales E."/>
            <person name="Grimwood J."/>
            <person name="Schmutz J."/>
            <person name="Rabbi I.Y."/>
            <person name="Egesi C."/>
            <person name="Nauluvula P."/>
            <person name="Lebot V."/>
            <person name="Ndunguru J."/>
            <person name="Mkamilo G."/>
            <person name="Bart R.S."/>
            <person name="Setter T.L."/>
            <person name="Gleadow R.M."/>
            <person name="Kulakow P."/>
            <person name="Ferguson M.E."/>
            <person name="Rounsley S."/>
            <person name="Rokhsar D.S."/>
        </authorList>
    </citation>
    <scope>NUCLEOTIDE SEQUENCE [LARGE SCALE GENOMIC DNA]</scope>
    <source>
        <strain evidence="4">cv. AM560-2</strain>
    </source>
</reference>
<dbReference type="PANTHER" id="PTHR36726">
    <property type="entry name" value="CLAVATA3/ESR (CLE)-RELATED PROTEIN 45"/>
    <property type="match status" value="1"/>
</dbReference>
<dbReference type="EMBL" id="CM004387">
    <property type="protein sequence ID" value="OAY61399.1"/>
    <property type="molecule type" value="Genomic_DNA"/>
</dbReference>
<comment type="caution">
    <text evidence="3">The sequence shown here is derived from an EMBL/GenBank/DDBJ whole genome shotgun (WGS) entry which is preliminary data.</text>
</comment>
<gene>
    <name evidence="3" type="ORF">MANES_01G185500v8</name>
</gene>
<evidence type="ECO:0000256" key="1">
    <source>
        <dbReference type="SAM" id="MobiDB-lite"/>
    </source>
</evidence>
<evidence type="ECO:0000313" key="3">
    <source>
        <dbReference type="EMBL" id="OAY61399.1"/>
    </source>
</evidence>
<keyword evidence="2" id="KW-0732">Signal</keyword>
<feature type="chain" id="PRO_5013243056" evidence="2">
    <location>
        <begin position="28"/>
        <end position="94"/>
    </location>
</feature>
<feature type="signal peptide" evidence="2">
    <location>
        <begin position="1"/>
        <end position="27"/>
    </location>
</feature>